<sequence>MNEEALNLSVRKFLKKVGITAQREIEAAVREGIESGKLTGNESLKAVVKLEVEGVDVAHQIDGEITLE</sequence>
<gene>
    <name evidence="1" type="ORF">GH984_06515</name>
</gene>
<organism evidence="1 2">
    <name type="scientific">Spiribacter salilacus</name>
    <dbReference type="NCBI Taxonomy" id="2664894"/>
    <lineage>
        <taxon>Bacteria</taxon>
        <taxon>Pseudomonadati</taxon>
        <taxon>Pseudomonadota</taxon>
        <taxon>Gammaproteobacteria</taxon>
        <taxon>Chromatiales</taxon>
        <taxon>Ectothiorhodospiraceae</taxon>
        <taxon>Spiribacter</taxon>
    </lineage>
</organism>
<comment type="caution">
    <text evidence="1">The sequence shown here is derived from an EMBL/GenBank/DDBJ whole genome shotgun (WGS) entry which is preliminary data.</text>
</comment>
<proteinExistence type="predicted"/>
<name>A0A6N7QPL0_9GAMM</name>
<dbReference type="RefSeq" id="WP_153719404.1">
    <property type="nucleotide sequence ID" value="NZ_WJPP01000003.1"/>
</dbReference>
<keyword evidence="2" id="KW-1185">Reference proteome</keyword>
<dbReference type="AlphaFoldDB" id="A0A6N7QPL0"/>
<accession>A0A6N7QPL0</accession>
<evidence type="ECO:0000313" key="1">
    <source>
        <dbReference type="EMBL" id="MRH78356.1"/>
    </source>
</evidence>
<reference evidence="1 2" key="1">
    <citation type="submission" date="2019-11" db="EMBL/GenBank/DDBJ databases">
        <authorList>
            <person name="Zhang X.Y."/>
        </authorList>
    </citation>
    <scope>NUCLEOTIDE SEQUENCE [LARGE SCALE GENOMIC DNA]</scope>
    <source>
        <strain evidence="1 2">C176</strain>
    </source>
</reference>
<evidence type="ECO:0000313" key="2">
    <source>
        <dbReference type="Proteomes" id="UP000433788"/>
    </source>
</evidence>
<dbReference type="EMBL" id="WJPP01000003">
    <property type="protein sequence ID" value="MRH78356.1"/>
    <property type="molecule type" value="Genomic_DNA"/>
</dbReference>
<dbReference type="InterPro" id="IPR045471">
    <property type="entry name" value="DUF6494"/>
</dbReference>
<dbReference type="Proteomes" id="UP000433788">
    <property type="component" value="Unassembled WGS sequence"/>
</dbReference>
<protein>
    <submittedName>
        <fullName evidence="1">Uncharacterized protein</fullName>
    </submittedName>
</protein>
<dbReference type="Pfam" id="PF20104">
    <property type="entry name" value="DUF6494"/>
    <property type="match status" value="1"/>
</dbReference>